<dbReference type="Proteomes" id="UP001629230">
    <property type="component" value="Unassembled WGS sequence"/>
</dbReference>
<evidence type="ECO:0000256" key="11">
    <source>
        <dbReference type="SAM" id="SignalP"/>
    </source>
</evidence>
<accession>A0ABW9AVN5</accession>
<organism evidence="13 14">
    <name type="scientific">Paraburkholderia dipogonis</name>
    <dbReference type="NCBI Taxonomy" id="1211383"/>
    <lineage>
        <taxon>Bacteria</taxon>
        <taxon>Pseudomonadati</taxon>
        <taxon>Pseudomonadota</taxon>
        <taxon>Betaproteobacteria</taxon>
        <taxon>Burkholderiales</taxon>
        <taxon>Burkholderiaceae</taxon>
        <taxon>Paraburkholderia</taxon>
    </lineage>
</organism>
<evidence type="ECO:0000256" key="3">
    <source>
        <dbReference type="ARBA" id="ARBA00022448"/>
    </source>
</evidence>
<keyword evidence="10" id="KW-0998">Cell outer membrane</keyword>
<dbReference type="PRINTS" id="PR00184">
    <property type="entry name" value="NEISSPPORIN"/>
</dbReference>
<dbReference type="InterPro" id="IPR033900">
    <property type="entry name" value="Gram_neg_porin_domain"/>
</dbReference>
<keyword evidence="14" id="KW-1185">Reference proteome</keyword>
<dbReference type="EMBL" id="JAQQEZ010000022">
    <property type="protein sequence ID" value="MFM0004647.1"/>
    <property type="molecule type" value="Genomic_DNA"/>
</dbReference>
<dbReference type="RefSeq" id="WP_408179490.1">
    <property type="nucleotide sequence ID" value="NZ_JAQQEZ010000022.1"/>
</dbReference>
<evidence type="ECO:0000256" key="6">
    <source>
        <dbReference type="ARBA" id="ARBA00022729"/>
    </source>
</evidence>
<dbReference type="Pfam" id="PF13609">
    <property type="entry name" value="Porin_4"/>
    <property type="match status" value="1"/>
</dbReference>
<reference evidence="13 14" key="1">
    <citation type="journal article" date="2024" name="Chem. Sci.">
        <title>Discovery of megapolipeptins by genome mining of a Burkholderiales bacteria collection.</title>
        <authorList>
            <person name="Paulo B.S."/>
            <person name="Recchia M.J.J."/>
            <person name="Lee S."/>
            <person name="Fergusson C.H."/>
            <person name="Romanowski S.B."/>
            <person name="Hernandez A."/>
            <person name="Krull N."/>
            <person name="Liu D.Y."/>
            <person name="Cavanagh H."/>
            <person name="Bos A."/>
            <person name="Gray C.A."/>
            <person name="Murphy B.T."/>
            <person name="Linington R.G."/>
            <person name="Eustaquio A.S."/>
        </authorList>
    </citation>
    <scope>NUCLEOTIDE SEQUENCE [LARGE SCALE GENOMIC DNA]</scope>
    <source>
        <strain evidence="13 14">RL17-350-BIC-A</strain>
    </source>
</reference>
<evidence type="ECO:0000313" key="14">
    <source>
        <dbReference type="Proteomes" id="UP001629230"/>
    </source>
</evidence>
<keyword evidence="4" id="KW-1134">Transmembrane beta strand</keyword>
<evidence type="ECO:0000313" key="13">
    <source>
        <dbReference type="EMBL" id="MFM0004647.1"/>
    </source>
</evidence>
<sequence length="405" mass="41833">MKSNGAYVSALFIFGTVCVAAPAFAQSSVTMYGIVDAGLVYQSSQTSLGSTVNGHSNVKLGQNIWNGNRLGFKGIEDLGGGTLAVFTLESGFNLLSGTQQFANAGFSRQAFVGLTNASYGTLTAGRQYTSYYSLVGPYGPTTWLTGYFGAHAGDIDNLDVIYRVNNSLVYKSPAFYGLTVSGSYSPGAVPGSLSRGSSWSAALRYSSGPLGVAAGVERFNNSTLGGGAWGANSTLNSGGQPGVSALTNGYQTAAAQQRVAVAVSYAFSAAWNVSVSYSNVQYIPGAGSAFRDEAIFNTVGAVLHFRATVAADLAAGYSITRATKANSIASAAQYEQFNLAESYNLSARTMLYALQGFQRAHGQTLGTAGAGNVINATATIGDGFNAAPSSSRSQFACAIAVSHRF</sequence>
<proteinExistence type="predicted"/>
<dbReference type="PANTHER" id="PTHR34501">
    <property type="entry name" value="PROTEIN YDDL-RELATED"/>
    <property type="match status" value="1"/>
</dbReference>
<evidence type="ECO:0000256" key="10">
    <source>
        <dbReference type="ARBA" id="ARBA00023237"/>
    </source>
</evidence>
<feature type="domain" description="Porin" evidence="12">
    <location>
        <begin position="18"/>
        <end position="353"/>
    </location>
</feature>
<keyword evidence="5" id="KW-0812">Transmembrane</keyword>
<protein>
    <submittedName>
        <fullName evidence="13">Porin</fullName>
    </submittedName>
</protein>
<feature type="signal peptide" evidence="11">
    <location>
        <begin position="1"/>
        <end position="25"/>
    </location>
</feature>
<evidence type="ECO:0000256" key="4">
    <source>
        <dbReference type="ARBA" id="ARBA00022452"/>
    </source>
</evidence>
<keyword evidence="7" id="KW-0406">Ion transport</keyword>
<dbReference type="InterPro" id="IPR023614">
    <property type="entry name" value="Porin_dom_sf"/>
</dbReference>
<dbReference type="InterPro" id="IPR001702">
    <property type="entry name" value="Porin_Gram-ve"/>
</dbReference>
<gene>
    <name evidence="13" type="ORF">PQR57_26925</name>
</gene>
<evidence type="ECO:0000256" key="8">
    <source>
        <dbReference type="ARBA" id="ARBA00023114"/>
    </source>
</evidence>
<comment type="caution">
    <text evidence="13">The sequence shown here is derived from an EMBL/GenBank/DDBJ whole genome shotgun (WGS) entry which is preliminary data.</text>
</comment>
<dbReference type="SUPFAM" id="SSF56935">
    <property type="entry name" value="Porins"/>
    <property type="match status" value="1"/>
</dbReference>
<dbReference type="PRINTS" id="PR00182">
    <property type="entry name" value="ECOLNEIPORIN"/>
</dbReference>
<dbReference type="CDD" id="cd00342">
    <property type="entry name" value="gram_neg_porins"/>
    <property type="match status" value="1"/>
</dbReference>
<keyword evidence="9" id="KW-0472">Membrane</keyword>
<comment type="subcellular location">
    <subcellularLocation>
        <location evidence="1">Cell outer membrane</location>
        <topology evidence="1">Multi-pass membrane protein</topology>
    </subcellularLocation>
</comment>
<evidence type="ECO:0000256" key="9">
    <source>
        <dbReference type="ARBA" id="ARBA00023136"/>
    </source>
</evidence>
<comment type="subunit">
    <text evidence="2">Homotrimer.</text>
</comment>
<dbReference type="PANTHER" id="PTHR34501:SF9">
    <property type="entry name" value="MAJOR OUTER MEMBRANE PROTEIN P.IA"/>
    <property type="match status" value="1"/>
</dbReference>
<keyword evidence="6 11" id="KW-0732">Signal</keyword>
<dbReference type="InterPro" id="IPR002299">
    <property type="entry name" value="Porin_Neis"/>
</dbReference>
<evidence type="ECO:0000259" key="12">
    <source>
        <dbReference type="Pfam" id="PF13609"/>
    </source>
</evidence>
<evidence type="ECO:0000256" key="5">
    <source>
        <dbReference type="ARBA" id="ARBA00022692"/>
    </source>
</evidence>
<keyword evidence="3" id="KW-0813">Transport</keyword>
<evidence type="ECO:0000256" key="2">
    <source>
        <dbReference type="ARBA" id="ARBA00011233"/>
    </source>
</evidence>
<dbReference type="Gene3D" id="2.40.160.10">
    <property type="entry name" value="Porin"/>
    <property type="match status" value="1"/>
</dbReference>
<keyword evidence="8" id="KW-0626">Porin</keyword>
<name>A0ABW9AVN5_9BURK</name>
<evidence type="ECO:0000256" key="7">
    <source>
        <dbReference type="ARBA" id="ARBA00023065"/>
    </source>
</evidence>
<dbReference type="InterPro" id="IPR050298">
    <property type="entry name" value="Gram-neg_bact_OMP"/>
</dbReference>
<feature type="chain" id="PRO_5046291908" evidence="11">
    <location>
        <begin position="26"/>
        <end position="405"/>
    </location>
</feature>
<evidence type="ECO:0000256" key="1">
    <source>
        <dbReference type="ARBA" id="ARBA00004571"/>
    </source>
</evidence>